<accession>A0A2S8JES0</accession>
<evidence type="ECO:0000313" key="4">
    <source>
        <dbReference type="Proteomes" id="UP000239290"/>
    </source>
</evidence>
<reference evidence="4" key="1">
    <citation type="submission" date="2018-02" db="EMBL/GenBank/DDBJ databases">
        <title>Draft genome sequencing of Rhodococcus opacus KU647198.</title>
        <authorList>
            <person name="Zheng B.-X."/>
        </authorList>
    </citation>
    <scope>NUCLEOTIDE SEQUENCE [LARGE SCALE GENOMIC DNA]</scope>
    <source>
        <strain evidence="4">04-OD7</strain>
    </source>
</reference>
<dbReference type="InterPro" id="IPR000073">
    <property type="entry name" value="AB_hydrolase_1"/>
</dbReference>
<feature type="domain" description="AB hydrolase-1" evidence="2">
    <location>
        <begin position="27"/>
        <end position="168"/>
    </location>
</feature>
<dbReference type="GO" id="GO:0016020">
    <property type="term" value="C:membrane"/>
    <property type="evidence" value="ECO:0007669"/>
    <property type="project" value="TreeGrafter"/>
</dbReference>
<dbReference type="GO" id="GO:0016787">
    <property type="term" value="F:hydrolase activity"/>
    <property type="evidence" value="ECO:0007669"/>
    <property type="project" value="UniProtKB-KW"/>
</dbReference>
<gene>
    <name evidence="3" type="ORF">C5613_09560</name>
</gene>
<dbReference type="Pfam" id="PF00561">
    <property type="entry name" value="Abhydrolase_1"/>
    <property type="match status" value="2"/>
</dbReference>
<dbReference type="InterPro" id="IPR029058">
    <property type="entry name" value="AB_hydrolase_fold"/>
</dbReference>
<name>A0A2S8JES0_RHOOP</name>
<evidence type="ECO:0000259" key="2">
    <source>
        <dbReference type="Pfam" id="PF00561"/>
    </source>
</evidence>
<dbReference type="SUPFAM" id="SSF53474">
    <property type="entry name" value="alpha/beta-Hydrolases"/>
    <property type="match status" value="1"/>
</dbReference>
<dbReference type="Gene3D" id="3.40.50.1820">
    <property type="entry name" value="alpha/beta hydrolase"/>
    <property type="match status" value="1"/>
</dbReference>
<protein>
    <submittedName>
        <fullName evidence="3">2-hydroxy-6-oxo-2,4-heptadienoate hydrolase</fullName>
    </submittedName>
</protein>
<sequence>MVTALGTTRACEVGGHTLNVVDAGAGPAIVLLHGAAPGASAAGTWTALAPLLARSHRVIAPDFLGFGGSDKPLGQPYGVDLWTRQTLALADILGLEQFSVVGNSLGGRVALQLALDAPERVDRLVVMSTRVAPSKSPAQKLLRDYRPDRDMMREVLRECFAHDAATVTDRLVEARYALSAQPGAHEAIQTFFGAGASTPEEFEREVSALRHQTLVLHGRHDKVVPVSNGIRLAELMPHAELHVFADAGHWFPAERAPAFHSLVTDFFSGTPAHTEAVDTARLN</sequence>
<dbReference type="AlphaFoldDB" id="A0A2S8JES0"/>
<dbReference type="EMBL" id="PUIO01000009">
    <property type="protein sequence ID" value="PQP25092.1"/>
    <property type="molecule type" value="Genomic_DNA"/>
</dbReference>
<dbReference type="PANTHER" id="PTHR43798">
    <property type="entry name" value="MONOACYLGLYCEROL LIPASE"/>
    <property type="match status" value="1"/>
</dbReference>
<feature type="domain" description="AB hydrolase-1" evidence="2">
    <location>
        <begin position="205"/>
        <end position="254"/>
    </location>
</feature>
<evidence type="ECO:0000256" key="1">
    <source>
        <dbReference type="ARBA" id="ARBA00022801"/>
    </source>
</evidence>
<evidence type="ECO:0000313" key="3">
    <source>
        <dbReference type="EMBL" id="PQP25092.1"/>
    </source>
</evidence>
<proteinExistence type="predicted"/>
<organism evidence="3 4">
    <name type="scientific">Rhodococcus opacus</name>
    <name type="common">Nocardia opaca</name>
    <dbReference type="NCBI Taxonomy" id="37919"/>
    <lineage>
        <taxon>Bacteria</taxon>
        <taxon>Bacillati</taxon>
        <taxon>Actinomycetota</taxon>
        <taxon>Actinomycetes</taxon>
        <taxon>Mycobacteriales</taxon>
        <taxon>Nocardiaceae</taxon>
        <taxon>Rhodococcus</taxon>
    </lineage>
</organism>
<keyword evidence="1 3" id="KW-0378">Hydrolase</keyword>
<dbReference type="PRINTS" id="PR00111">
    <property type="entry name" value="ABHYDROLASE"/>
</dbReference>
<dbReference type="PANTHER" id="PTHR43798:SF31">
    <property type="entry name" value="AB HYDROLASE SUPERFAMILY PROTEIN YCLE"/>
    <property type="match status" value="1"/>
</dbReference>
<dbReference type="Proteomes" id="UP000239290">
    <property type="component" value="Unassembled WGS sequence"/>
</dbReference>
<comment type="caution">
    <text evidence="3">The sequence shown here is derived from an EMBL/GenBank/DDBJ whole genome shotgun (WGS) entry which is preliminary data.</text>
</comment>
<dbReference type="InterPro" id="IPR050266">
    <property type="entry name" value="AB_hydrolase_sf"/>
</dbReference>